<comment type="caution">
    <text evidence="1">The sequence shown here is derived from an EMBL/GenBank/DDBJ whole genome shotgun (WGS) entry which is preliminary data.</text>
</comment>
<protein>
    <submittedName>
        <fullName evidence="1">Uncharacterized protein</fullName>
    </submittedName>
</protein>
<name>A0A444H8T7_9FLAO</name>
<dbReference type="Proteomes" id="UP000287527">
    <property type="component" value="Unassembled WGS sequence"/>
</dbReference>
<sequence>MNSVFELKIIDLHWIDNEDNASDLCAHGHVFLKIGNEIVCDKESLDVTVSATALYLMRTLESNYKVGDNDNQLLPCCGHFYVPVSVDEVYIVGCPSGIDWTIEHFEDSVKHTTKNNETCLIDFVDYKTAVLNFADTVAKFYDGSLSKEWPIDEPDVKGYEAFWNEWNSLRNKWL</sequence>
<dbReference type="RefSeq" id="WP_128390176.1">
    <property type="nucleotide sequence ID" value="NZ_SBII01000008.1"/>
</dbReference>
<reference evidence="1 2" key="1">
    <citation type="submission" date="2019-01" db="EMBL/GenBank/DDBJ databases">
        <title>Flavobacterium sp. nov.,isolated from freshwater.</title>
        <authorList>
            <person name="Zhang R."/>
            <person name="Du Z.-J."/>
        </authorList>
    </citation>
    <scope>NUCLEOTIDE SEQUENCE [LARGE SCALE GENOMIC DNA]</scope>
    <source>
        <strain evidence="1 2">1E403</strain>
    </source>
</reference>
<proteinExistence type="predicted"/>
<organism evidence="1 2">
    <name type="scientific">Flavobacterium cerinum</name>
    <dbReference type="NCBI Taxonomy" id="2502784"/>
    <lineage>
        <taxon>Bacteria</taxon>
        <taxon>Pseudomonadati</taxon>
        <taxon>Bacteroidota</taxon>
        <taxon>Flavobacteriia</taxon>
        <taxon>Flavobacteriales</taxon>
        <taxon>Flavobacteriaceae</taxon>
        <taxon>Flavobacterium</taxon>
    </lineage>
</organism>
<dbReference type="OrthoDB" id="9429671at2"/>
<gene>
    <name evidence="1" type="ORF">EPI11_11790</name>
</gene>
<evidence type="ECO:0000313" key="1">
    <source>
        <dbReference type="EMBL" id="RWW99626.1"/>
    </source>
</evidence>
<dbReference type="AlphaFoldDB" id="A0A444H8T7"/>
<dbReference type="EMBL" id="SBII01000008">
    <property type="protein sequence ID" value="RWW99626.1"/>
    <property type="molecule type" value="Genomic_DNA"/>
</dbReference>
<accession>A0A444H8T7</accession>
<evidence type="ECO:0000313" key="2">
    <source>
        <dbReference type="Proteomes" id="UP000287527"/>
    </source>
</evidence>
<keyword evidence="2" id="KW-1185">Reference proteome</keyword>